<dbReference type="KEGG" id="sfa:Sfla_0169"/>
<gene>
    <name evidence="2" type="ordered locus">Sfla_0169</name>
</gene>
<protein>
    <submittedName>
        <fullName evidence="2">Uncharacterized protein</fullName>
    </submittedName>
</protein>
<accession>A0A8D4BA11</accession>
<feature type="compositionally biased region" description="Basic residues" evidence="1">
    <location>
        <begin position="18"/>
        <end position="27"/>
    </location>
</feature>
<organism evidence="2 3">
    <name type="scientific">Streptomyces pratensis (strain ATCC 33331 / IAF-45CD)</name>
    <dbReference type="NCBI Taxonomy" id="591167"/>
    <lineage>
        <taxon>Bacteria</taxon>
        <taxon>Bacillati</taxon>
        <taxon>Actinomycetota</taxon>
        <taxon>Actinomycetes</taxon>
        <taxon>Kitasatosporales</taxon>
        <taxon>Streptomycetaceae</taxon>
        <taxon>Streptomyces</taxon>
    </lineage>
</organism>
<evidence type="ECO:0000256" key="1">
    <source>
        <dbReference type="SAM" id="MobiDB-lite"/>
    </source>
</evidence>
<reference evidence="2 3" key="1">
    <citation type="submission" date="2011-01" db="EMBL/GenBank/DDBJ databases">
        <title>Complete sequence of chromosome of Streptomyces flavogriseus ATCC 33331.</title>
        <authorList>
            <consortium name="US DOE Joint Genome Institute"/>
            <person name="Lucas S."/>
            <person name="Copeland A."/>
            <person name="Lapidus A."/>
            <person name="Cheng J.-F."/>
            <person name="Goodwin L."/>
            <person name="Pitluck S."/>
            <person name="Davenport K."/>
            <person name="Detter J.C."/>
            <person name="Han C."/>
            <person name="Tapia R."/>
            <person name="Land M."/>
            <person name="Hauser L."/>
            <person name="Kyrpides N."/>
            <person name="Ivanova N."/>
            <person name="Ovchinnikova G."/>
            <person name="Pagani I."/>
            <person name="Brumm P."/>
            <person name="Mead D."/>
            <person name="Woyke T."/>
        </authorList>
    </citation>
    <scope>NUCLEOTIDE SEQUENCE [LARGE SCALE GENOMIC DNA]</scope>
    <source>
        <strain evidence="3">ATCC 33331 / IAF-45CD</strain>
    </source>
</reference>
<dbReference type="Proteomes" id="UP000002066">
    <property type="component" value="Chromosome"/>
</dbReference>
<evidence type="ECO:0000313" key="2">
    <source>
        <dbReference type="EMBL" id="ADW01637.1"/>
    </source>
</evidence>
<proteinExistence type="predicted"/>
<feature type="region of interest" description="Disordered" evidence="1">
    <location>
        <begin position="17"/>
        <end position="53"/>
    </location>
</feature>
<sequence>MNARRRTRAKARNLLLARRLRSHRRNRPPPPLPVRRPGSPSTLPRLPDGLDAHRPDIGLLRRVYTRLIDSPEP</sequence>
<name>A0A8D4BA11_STRFA</name>
<dbReference type="OrthoDB" id="9964712at2"/>
<dbReference type="EMBL" id="CP002475">
    <property type="protein sequence ID" value="ADW01637.1"/>
    <property type="molecule type" value="Genomic_DNA"/>
</dbReference>
<dbReference type="AlphaFoldDB" id="A0A8D4BA11"/>
<evidence type="ECO:0000313" key="3">
    <source>
        <dbReference type="Proteomes" id="UP000002066"/>
    </source>
</evidence>